<dbReference type="EMBL" id="LAZL01000007">
    <property type="protein sequence ID" value="KMT65982.1"/>
    <property type="molecule type" value="Genomic_DNA"/>
</dbReference>
<keyword evidence="3" id="KW-1185">Reference proteome</keyword>
<proteinExistence type="predicted"/>
<dbReference type="Pfam" id="PF12895">
    <property type="entry name" value="ANAPC3"/>
    <property type="match status" value="1"/>
</dbReference>
<evidence type="ECO:0008006" key="4">
    <source>
        <dbReference type="Google" id="ProtNLM"/>
    </source>
</evidence>
<keyword evidence="1" id="KW-0732">Signal</keyword>
<comment type="caution">
    <text evidence="2">The sequence shown here is derived from an EMBL/GenBank/DDBJ whole genome shotgun (WGS) entry which is preliminary data.</text>
</comment>
<protein>
    <recommendedName>
        <fullName evidence="4">Tetratricopeptide repeat protein</fullName>
    </recommendedName>
</protein>
<feature type="signal peptide" evidence="1">
    <location>
        <begin position="1"/>
        <end position="22"/>
    </location>
</feature>
<dbReference type="Gene3D" id="1.25.40.10">
    <property type="entry name" value="Tetratricopeptide repeat domain"/>
    <property type="match status" value="1"/>
</dbReference>
<dbReference type="OrthoDB" id="5718398at2"/>
<name>A0A0J8GT98_9ALTE</name>
<evidence type="ECO:0000256" key="1">
    <source>
        <dbReference type="SAM" id="SignalP"/>
    </source>
</evidence>
<gene>
    <name evidence="2" type="ORF">XM47_05875</name>
</gene>
<accession>A0A0J8GT98</accession>
<dbReference type="SUPFAM" id="SSF48452">
    <property type="entry name" value="TPR-like"/>
    <property type="match status" value="1"/>
</dbReference>
<dbReference type="Proteomes" id="UP000037600">
    <property type="component" value="Unassembled WGS sequence"/>
</dbReference>
<feature type="chain" id="PRO_5005298541" description="Tetratricopeptide repeat protein" evidence="1">
    <location>
        <begin position="23"/>
        <end position="436"/>
    </location>
</feature>
<organism evidence="2 3">
    <name type="scientific">Catenovulum maritimum</name>
    <dbReference type="NCBI Taxonomy" id="1513271"/>
    <lineage>
        <taxon>Bacteria</taxon>
        <taxon>Pseudomonadati</taxon>
        <taxon>Pseudomonadota</taxon>
        <taxon>Gammaproteobacteria</taxon>
        <taxon>Alteromonadales</taxon>
        <taxon>Alteromonadaceae</taxon>
        <taxon>Catenovulum</taxon>
    </lineage>
</organism>
<dbReference type="InterPro" id="IPR011990">
    <property type="entry name" value="TPR-like_helical_dom_sf"/>
</dbReference>
<evidence type="ECO:0000313" key="3">
    <source>
        <dbReference type="Proteomes" id="UP000037600"/>
    </source>
</evidence>
<dbReference type="AlphaFoldDB" id="A0A0J8GT98"/>
<reference evidence="2" key="1">
    <citation type="submission" date="2015-04" db="EMBL/GenBank/DDBJ databases">
        <title>Draft Genome Sequence of the Novel Agar-Digesting Marine Bacterium Q1.</title>
        <authorList>
            <person name="Li Y."/>
            <person name="Li D."/>
            <person name="Chen G."/>
            <person name="Du Z."/>
        </authorList>
    </citation>
    <scope>NUCLEOTIDE SEQUENCE [LARGE SCALE GENOMIC DNA]</scope>
    <source>
        <strain evidence="2">Q1</strain>
    </source>
</reference>
<dbReference type="RefSeq" id="WP_048690696.1">
    <property type="nucleotide sequence ID" value="NZ_KQ130485.1"/>
</dbReference>
<evidence type="ECO:0000313" key="2">
    <source>
        <dbReference type="EMBL" id="KMT65982.1"/>
    </source>
</evidence>
<dbReference type="STRING" id="1513271.XM47_05875"/>
<sequence>MKLLIKSVVIAFCFIVTSSIKAETSGYKEILSQAHQAFNTKNYQSAYTLYEQSNQMKPLESTLYNMAVCQFKLKNWQQALALFNQLTETDLIKYNIAVSYKKLGNIDLALVHFEDVYLTSEQEKLSQLAYQQIKLLKPDRKTAMPSSNLSWQGSLNIGYGTDNNVLIPTEETYTDASDNYIETLANISLVSNSKNLWFIDLTYFSSQYSEAEDYDVSLLSLTAKKYFTLAAQDSVRYHVSASYDQLKLSGNPYLSNQKLALGAEFEISDKSDLDIELQLKNISEDNSAYYYLAGNSQKFIANYTYKVNNGNWKLGFRYDIDNKNDRQVLSDEGNTFTSYSASRSNVLLDRYWQIEQWHISLGVDYRTSQYKDANTYIDGTSLKRNDNRLNFSADVEYLITPNLSLLAEINKVNNSSNINNYDYGQQTILIGASYSF</sequence>
<dbReference type="SUPFAM" id="SSF56935">
    <property type="entry name" value="Porins"/>
    <property type="match status" value="1"/>
</dbReference>